<dbReference type="Pfam" id="PF02881">
    <property type="entry name" value="SRP54_N"/>
    <property type="match status" value="1"/>
</dbReference>
<dbReference type="GO" id="GO:0048500">
    <property type="term" value="C:signal recognition particle"/>
    <property type="evidence" value="ECO:0007669"/>
    <property type="project" value="UniProtKB-UniRule"/>
</dbReference>
<dbReference type="InterPro" id="IPR027417">
    <property type="entry name" value="P-loop_NTPase"/>
</dbReference>
<dbReference type="InterPro" id="IPR004780">
    <property type="entry name" value="SRP"/>
</dbReference>
<accession>A0A5K7YZX1</accession>
<dbReference type="InterPro" id="IPR004125">
    <property type="entry name" value="Signal_recog_particle_SRP54_M"/>
</dbReference>
<proteinExistence type="inferred from homology"/>
<evidence type="ECO:0000256" key="7">
    <source>
        <dbReference type="ARBA" id="ARBA00023274"/>
    </source>
</evidence>
<dbReference type="SMART" id="SM00963">
    <property type="entry name" value="SRP54_N"/>
    <property type="match status" value="1"/>
</dbReference>
<sequence>MFDTLSDKLNSVFKQLKGQGKLSEKNIADGLRAVRMALLEADVHYQVVKQLVADIKVRALGQEVMGSLTPGQQVVKIVNESLTRLMGETHQELNLSGEKPVAVMLVGLQGSGKTTTAGKLSVMLRKTGKQPYLVPADVYRPAAIDQLKTLGGQLGVPVFDSTPDMDPVKICQDARVAAQKAGCDTLLLDTAGRLHIDDELMDELSRIRSSVKPTDILLVADAMTGQDAVNIAKSFDERLDVGGVVLTKMDGDARGGAALSIRSITGKPIKYIGVGEKLSELEAFHPDRMASRILGMGDVLTMIEKAQEVVDEKQAVELEKKLRKNQFTLEDFRDQMRQIRKMGSLTDILGMIPGMGKMKQMKNLQVDEKELVHIEAIINSMTPRERRQYGIINGSRRRRIAAGSGTRVQDVNRLLKNYAQVMKMMKKINKGGMRGLGRGMLPF</sequence>
<dbReference type="InterPro" id="IPR022941">
    <property type="entry name" value="SRP54"/>
</dbReference>
<dbReference type="PANTHER" id="PTHR11564:SF5">
    <property type="entry name" value="SIGNAL RECOGNITION PARTICLE SUBUNIT SRP54"/>
    <property type="match status" value="1"/>
</dbReference>
<organism evidence="11 12">
    <name type="scientific">Desulfosarcina alkanivorans</name>
    <dbReference type="NCBI Taxonomy" id="571177"/>
    <lineage>
        <taxon>Bacteria</taxon>
        <taxon>Pseudomonadati</taxon>
        <taxon>Thermodesulfobacteriota</taxon>
        <taxon>Desulfobacteria</taxon>
        <taxon>Desulfobacterales</taxon>
        <taxon>Desulfosarcinaceae</taxon>
        <taxon>Desulfosarcina</taxon>
    </lineage>
</organism>
<dbReference type="Gene3D" id="1.10.260.30">
    <property type="entry name" value="Signal recognition particle, SRP54 subunit, M-domain"/>
    <property type="match status" value="1"/>
</dbReference>
<dbReference type="SUPFAM" id="SSF47446">
    <property type="entry name" value="Signal peptide-binding domain"/>
    <property type="match status" value="1"/>
</dbReference>
<keyword evidence="9" id="KW-0963">Cytoplasm</keyword>
<feature type="binding site" evidence="9">
    <location>
        <begin position="189"/>
        <end position="193"/>
    </location>
    <ligand>
        <name>GTP</name>
        <dbReference type="ChEBI" id="CHEBI:37565"/>
    </ligand>
</feature>
<dbReference type="InterPro" id="IPR003593">
    <property type="entry name" value="AAA+_ATPase"/>
</dbReference>
<dbReference type="GO" id="GO:0005525">
    <property type="term" value="F:GTP binding"/>
    <property type="evidence" value="ECO:0007669"/>
    <property type="project" value="UniProtKB-UniRule"/>
</dbReference>
<keyword evidence="3 9" id="KW-0378">Hydrolase</keyword>
<evidence type="ECO:0000256" key="5">
    <source>
        <dbReference type="ARBA" id="ARBA00023134"/>
    </source>
</evidence>
<dbReference type="InterPro" id="IPR000897">
    <property type="entry name" value="SRP54_GTPase_dom"/>
</dbReference>
<dbReference type="SMART" id="SM00962">
    <property type="entry name" value="SRP54"/>
    <property type="match status" value="1"/>
</dbReference>
<dbReference type="GO" id="GO:0008312">
    <property type="term" value="F:7S RNA binding"/>
    <property type="evidence" value="ECO:0007669"/>
    <property type="project" value="InterPro"/>
</dbReference>
<dbReference type="GO" id="GO:0006614">
    <property type="term" value="P:SRP-dependent cotranslational protein targeting to membrane"/>
    <property type="evidence" value="ECO:0007669"/>
    <property type="project" value="InterPro"/>
</dbReference>
<keyword evidence="12" id="KW-1185">Reference proteome</keyword>
<feature type="domain" description="SRP54-type proteins GTP-binding" evidence="10">
    <location>
        <begin position="268"/>
        <end position="281"/>
    </location>
</feature>
<evidence type="ECO:0000256" key="2">
    <source>
        <dbReference type="ARBA" id="ARBA00022741"/>
    </source>
</evidence>
<dbReference type="InterPro" id="IPR013822">
    <property type="entry name" value="Signal_recog_particl_SRP54_hlx"/>
</dbReference>
<feature type="binding site" evidence="9">
    <location>
        <begin position="107"/>
        <end position="114"/>
    </location>
    <ligand>
        <name>GTP</name>
        <dbReference type="ChEBI" id="CHEBI:37565"/>
    </ligand>
</feature>
<reference evidence="11 12" key="1">
    <citation type="submission" date="2019-11" db="EMBL/GenBank/DDBJ databases">
        <title>Comparative genomics of hydrocarbon-degrading Desulfosarcina strains.</title>
        <authorList>
            <person name="Watanabe M."/>
            <person name="Kojima H."/>
            <person name="Fukui M."/>
        </authorList>
    </citation>
    <scope>NUCLEOTIDE SEQUENCE [LARGE SCALE GENOMIC DNA]</scope>
    <source>
        <strain evidence="11 12">PL12</strain>
    </source>
</reference>
<keyword evidence="6 9" id="KW-0733">Signal recognition particle</keyword>
<dbReference type="EC" id="3.6.5.4" evidence="9"/>
<evidence type="ECO:0000256" key="4">
    <source>
        <dbReference type="ARBA" id="ARBA00022884"/>
    </source>
</evidence>
<comment type="subunit">
    <text evidence="9">Part of the signal recognition particle protein translocation system, which is composed of SRP and FtsY.</text>
</comment>
<evidence type="ECO:0000256" key="8">
    <source>
        <dbReference type="ARBA" id="ARBA00048027"/>
    </source>
</evidence>
<dbReference type="OrthoDB" id="9804720at2"/>
<evidence type="ECO:0000256" key="3">
    <source>
        <dbReference type="ARBA" id="ARBA00022801"/>
    </source>
</evidence>
<feature type="binding site" evidence="9">
    <location>
        <begin position="247"/>
        <end position="250"/>
    </location>
    <ligand>
        <name>GTP</name>
        <dbReference type="ChEBI" id="CHEBI:37565"/>
    </ligand>
</feature>
<dbReference type="EMBL" id="AP021874">
    <property type="protein sequence ID" value="BBO71794.1"/>
    <property type="molecule type" value="Genomic_DNA"/>
</dbReference>
<comment type="subcellular location">
    <subcellularLocation>
        <location evidence="9">Cytoplasm</location>
    </subcellularLocation>
    <text evidence="9">The SRP-RNC complex is targeted to the cytoplasmic membrane.</text>
</comment>
<comment type="catalytic activity">
    <reaction evidence="8 9">
        <text>GTP + H2O = GDP + phosphate + H(+)</text>
        <dbReference type="Rhea" id="RHEA:19669"/>
        <dbReference type="ChEBI" id="CHEBI:15377"/>
        <dbReference type="ChEBI" id="CHEBI:15378"/>
        <dbReference type="ChEBI" id="CHEBI:37565"/>
        <dbReference type="ChEBI" id="CHEBI:43474"/>
        <dbReference type="ChEBI" id="CHEBI:58189"/>
        <dbReference type="EC" id="3.6.5.4"/>
    </reaction>
</comment>
<dbReference type="Proteomes" id="UP000427906">
    <property type="component" value="Chromosome"/>
</dbReference>
<comment type="function">
    <text evidence="9">Involved in targeting and insertion of nascent membrane proteins into the cytoplasmic membrane. Binds to the hydrophobic signal sequence of the ribosome-nascent chain (RNC) as it emerges from the ribosomes. The SRP-RNC complex is then targeted to the cytoplasmic membrane where it interacts with the SRP receptor FtsY.</text>
</comment>
<evidence type="ECO:0000256" key="9">
    <source>
        <dbReference type="HAMAP-Rule" id="MF_00306"/>
    </source>
</evidence>
<comment type="domain">
    <text evidence="9">Composed of three domains: the N-terminal N domain, which is responsible for interactions with the ribosome, the central G domain, which binds GTP, and the C-terminal M domain, which binds the RNA and the signal sequence of the RNC.</text>
</comment>
<evidence type="ECO:0000313" key="11">
    <source>
        <dbReference type="EMBL" id="BBO71794.1"/>
    </source>
</evidence>
<comment type="similarity">
    <text evidence="1 9">Belongs to the GTP-binding SRP family. SRP54 subfamily.</text>
</comment>
<protein>
    <recommendedName>
        <fullName evidence="9">Signal recognition particle protein</fullName>
        <ecNumber evidence="9">3.6.5.4</ecNumber>
    </recommendedName>
    <alternativeName>
        <fullName evidence="9">Fifty-four homolog</fullName>
    </alternativeName>
</protein>
<dbReference type="InterPro" id="IPR036891">
    <property type="entry name" value="Signal_recog_part_SRP54_M_sf"/>
</dbReference>
<dbReference type="Pfam" id="PF02978">
    <property type="entry name" value="SRP_SPB"/>
    <property type="match status" value="1"/>
</dbReference>
<dbReference type="PANTHER" id="PTHR11564">
    <property type="entry name" value="SIGNAL RECOGNITION PARTICLE 54K PROTEIN SRP54"/>
    <property type="match status" value="1"/>
</dbReference>
<dbReference type="KEGG" id="dalk:DSCA_57240"/>
<keyword evidence="5 9" id="KW-0342">GTP-binding</keyword>
<dbReference type="RefSeq" id="WP_155319576.1">
    <property type="nucleotide sequence ID" value="NZ_AP021874.1"/>
</dbReference>
<keyword evidence="2 9" id="KW-0547">Nucleotide-binding</keyword>
<dbReference type="Gene3D" id="1.20.120.140">
    <property type="entry name" value="Signal recognition particle SRP54, nucleotide-binding domain"/>
    <property type="match status" value="1"/>
</dbReference>
<evidence type="ECO:0000256" key="6">
    <source>
        <dbReference type="ARBA" id="ARBA00023135"/>
    </source>
</evidence>
<dbReference type="Gene3D" id="3.40.50.300">
    <property type="entry name" value="P-loop containing nucleotide triphosphate hydrolases"/>
    <property type="match status" value="1"/>
</dbReference>
<dbReference type="SUPFAM" id="SSF52540">
    <property type="entry name" value="P-loop containing nucleoside triphosphate hydrolases"/>
    <property type="match status" value="1"/>
</dbReference>
<evidence type="ECO:0000259" key="10">
    <source>
        <dbReference type="PROSITE" id="PS00300"/>
    </source>
</evidence>
<dbReference type="FunFam" id="3.40.50.300:FF:000022">
    <property type="entry name" value="Signal recognition particle 54 kDa subunit"/>
    <property type="match status" value="1"/>
</dbReference>
<dbReference type="SMART" id="SM00382">
    <property type="entry name" value="AAA"/>
    <property type="match status" value="1"/>
</dbReference>
<evidence type="ECO:0000256" key="1">
    <source>
        <dbReference type="ARBA" id="ARBA00005450"/>
    </source>
</evidence>
<keyword evidence="7 9" id="KW-0687">Ribonucleoprotein</keyword>
<dbReference type="HAMAP" id="MF_00306">
    <property type="entry name" value="SRP54"/>
    <property type="match status" value="1"/>
</dbReference>
<gene>
    <name evidence="9 11" type="primary">ffh</name>
    <name evidence="11" type="ORF">DSCA_57240</name>
</gene>
<dbReference type="NCBIfam" id="TIGR00959">
    <property type="entry name" value="ffh"/>
    <property type="match status" value="1"/>
</dbReference>
<dbReference type="CDD" id="cd18539">
    <property type="entry name" value="SRP_G"/>
    <property type="match status" value="1"/>
</dbReference>
<dbReference type="Pfam" id="PF00448">
    <property type="entry name" value="SRP54"/>
    <property type="match status" value="1"/>
</dbReference>
<dbReference type="InterPro" id="IPR042101">
    <property type="entry name" value="SRP54_N_sf"/>
</dbReference>
<keyword evidence="4 9" id="KW-0694">RNA-binding</keyword>
<dbReference type="GO" id="GO:0003924">
    <property type="term" value="F:GTPase activity"/>
    <property type="evidence" value="ECO:0007669"/>
    <property type="project" value="UniProtKB-UniRule"/>
</dbReference>
<dbReference type="PROSITE" id="PS00300">
    <property type="entry name" value="SRP54"/>
    <property type="match status" value="1"/>
</dbReference>
<dbReference type="AlphaFoldDB" id="A0A5K7YZX1"/>
<name>A0A5K7YZX1_9BACT</name>
<evidence type="ECO:0000313" key="12">
    <source>
        <dbReference type="Proteomes" id="UP000427906"/>
    </source>
</evidence>